<evidence type="ECO:0000313" key="3">
    <source>
        <dbReference type="Proteomes" id="UP000371041"/>
    </source>
</evidence>
<accession>A0A5Q3QKX1</accession>
<organism evidence="2 3">
    <name type="scientific">Allosaccharopolyspora coralli</name>
    <dbReference type="NCBI Taxonomy" id="2665642"/>
    <lineage>
        <taxon>Bacteria</taxon>
        <taxon>Bacillati</taxon>
        <taxon>Actinomycetota</taxon>
        <taxon>Actinomycetes</taxon>
        <taxon>Pseudonocardiales</taxon>
        <taxon>Pseudonocardiaceae</taxon>
        <taxon>Allosaccharopolyspora</taxon>
    </lineage>
</organism>
<feature type="region of interest" description="Disordered" evidence="1">
    <location>
        <begin position="255"/>
        <end position="278"/>
    </location>
</feature>
<reference evidence="3" key="1">
    <citation type="submission" date="2019-11" db="EMBL/GenBank/DDBJ databases">
        <title>The complete genome sequence of Saccharopolyspora sp. E2A.</title>
        <authorList>
            <person name="Zhang G."/>
        </authorList>
    </citation>
    <scope>NUCLEOTIDE SEQUENCE [LARGE SCALE GENOMIC DNA]</scope>
    <source>
        <strain evidence="3">E2A</strain>
    </source>
</reference>
<dbReference type="KEGG" id="sace:GIY23_05000"/>
<protein>
    <submittedName>
        <fullName evidence="2">Uncharacterized protein</fullName>
    </submittedName>
</protein>
<evidence type="ECO:0000313" key="2">
    <source>
        <dbReference type="EMBL" id="QGK72059.1"/>
    </source>
</evidence>
<dbReference type="Proteomes" id="UP000371041">
    <property type="component" value="Chromosome"/>
</dbReference>
<dbReference type="AlphaFoldDB" id="A0A5Q3QKX1"/>
<evidence type="ECO:0000256" key="1">
    <source>
        <dbReference type="SAM" id="MobiDB-lite"/>
    </source>
</evidence>
<name>A0A5Q3QKX1_9PSEU</name>
<sequence length="278" mass="29227">MPALNPASEIQERAKEKLDAYREIQAMADNERRRERTAHRTLLKAMSGANGIVEAFIANPMTWVARGLTYMGVAHGTSSALALNAQKQKTFIEEFKKLSTDMPPAQREAHLTKLNANMGVDERGAKSNARLVLGGGKTLAGEAILGQFSRTLGGQGNSRLAGMGRLFNVVGVVGAGTFTVTDIASGKPVAKSVWTNFGGLAFSVGASSVATAAASGGVGAAAGGPITALGLGVGFTAATAWTYFQDHDFRDLYRDLGGDGGNSPDDYTDERRKARFGR</sequence>
<proteinExistence type="predicted"/>
<keyword evidence="3" id="KW-1185">Reference proteome</keyword>
<dbReference type="EMBL" id="CP045929">
    <property type="protein sequence ID" value="QGK72059.1"/>
    <property type="molecule type" value="Genomic_DNA"/>
</dbReference>
<gene>
    <name evidence="2" type="ORF">GIY23_05000</name>
</gene>